<evidence type="ECO:0000256" key="1">
    <source>
        <dbReference type="ARBA" id="ARBA00004123"/>
    </source>
</evidence>
<evidence type="ECO:0000313" key="7">
    <source>
        <dbReference type="EMBL" id="KAL0286367.1"/>
    </source>
</evidence>
<dbReference type="InterPro" id="IPR016177">
    <property type="entry name" value="DNA-bd_dom_sf"/>
</dbReference>
<evidence type="ECO:0000256" key="4">
    <source>
        <dbReference type="ARBA" id="ARBA00023163"/>
    </source>
</evidence>
<evidence type="ECO:0000256" key="2">
    <source>
        <dbReference type="ARBA" id="ARBA00023015"/>
    </source>
</evidence>
<dbReference type="AlphaFoldDB" id="A0AAW2IWF0"/>
<dbReference type="InterPro" id="IPR036955">
    <property type="entry name" value="AP2/ERF_dom_sf"/>
</dbReference>
<gene>
    <name evidence="7" type="ORF">Sangu_2734800</name>
</gene>
<reference evidence="7" key="1">
    <citation type="submission" date="2020-06" db="EMBL/GenBank/DDBJ databases">
        <authorList>
            <person name="Li T."/>
            <person name="Hu X."/>
            <person name="Zhang T."/>
            <person name="Song X."/>
            <person name="Zhang H."/>
            <person name="Dai N."/>
            <person name="Sheng W."/>
            <person name="Hou X."/>
            <person name="Wei L."/>
        </authorList>
    </citation>
    <scope>NUCLEOTIDE SEQUENCE</scope>
    <source>
        <strain evidence="7">G01</strain>
        <tissue evidence="7">Leaf</tissue>
    </source>
</reference>
<feature type="region of interest" description="Disordered" evidence="6">
    <location>
        <begin position="30"/>
        <end position="78"/>
    </location>
</feature>
<keyword evidence="5" id="KW-0539">Nucleus</keyword>
<accession>A0AAW2IWF0</accession>
<dbReference type="Gene3D" id="3.30.730.10">
    <property type="entry name" value="AP2/ERF domain"/>
    <property type="match status" value="1"/>
</dbReference>
<feature type="compositionally biased region" description="Polar residues" evidence="6">
    <location>
        <begin position="32"/>
        <end position="42"/>
    </location>
</feature>
<name>A0AAW2IWF0_9LAMI</name>
<dbReference type="EMBL" id="JACGWK010001541">
    <property type="protein sequence ID" value="KAL0286367.1"/>
    <property type="molecule type" value="Genomic_DNA"/>
</dbReference>
<comment type="subcellular location">
    <subcellularLocation>
        <location evidence="1">Nucleus</location>
    </subcellularLocation>
</comment>
<comment type="caution">
    <text evidence="7">The sequence shown here is derived from an EMBL/GenBank/DDBJ whole genome shotgun (WGS) entry which is preliminary data.</text>
</comment>
<dbReference type="GO" id="GO:0003700">
    <property type="term" value="F:DNA-binding transcription factor activity"/>
    <property type="evidence" value="ECO:0007669"/>
    <property type="project" value="InterPro"/>
</dbReference>
<proteinExistence type="predicted"/>
<organism evidence="7">
    <name type="scientific">Sesamum angustifolium</name>
    <dbReference type="NCBI Taxonomy" id="2727405"/>
    <lineage>
        <taxon>Eukaryota</taxon>
        <taxon>Viridiplantae</taxon>
        <taxon>Streptophyta</taxon>
        <taxon>Embryophyta</taxon>
        <taxon>Tracheophyta</taxon>
        <taxon>Spermatophyta</taxon>
        <taxon>Magnoliopsida</taxon>
        <taxon>eudicotyledons</taxon>
        <taxon>Gunneridae</taxon>
        <taxon>Pentapetalae</taxon>
        <taxon>asterids</taxon>
        <taxon>lamiids</taxon>
        <taxon>Lamiales</taxon>
        <taxon>Pedaliaceae</taxon>
        <taxon>Sesamum</taxon>
    </lineage>
</organism>
<evidence type="ECO:0000256" key="6">
    <source>
        <dbReference type="SAM" id="MobiDB-lite"/>
    </source>
</evidence>
<evidence type="ECO:0000256" key="3">
    <source>
        <dbReference type="ARBA" id="ARBA00023125"/>
    </source>
</evidence>
<keyword evidence="2" id="KW-0805">Transcription regulation</keyword>
<dbReference type="GO" id="GO:0005634">
    <property type="term" value="C:nucleus"/>
    <property type="evidence" value="ECO:0007669"/>
    <property type="project" value="UniProtKB-SubCell"/>
</dbReference>
<dbReference type="SUPFAM" id="SSF54171">
    <property type="entry name" value="DNA-binding domain"/>
    <property type="match status" value="1"/>
</dbReference>
<dbReference type="GO" id="GO:0003677">
    <property type="term" value="F:DNA binding"/>
    <property type="evidence" value="ECO:0007669"/>
    <property type="project" value="UniProtKB-KW"/>
</dbReference>
<keyword evidence="3" id="KW-0238">DNA-binding</keyword>
<feature type="compositionally biased region" description="Polar residues" evidence="6">
    <location>
        <begin position="62"/>
        <end position="76"/>
    </location>
</feature>
<protein>
    <submittedName>
        <fullName evidence="7">Ethylene-responsive transcription factor-like protein</fullName>
    </submittedName>
</protein>
<keyword evidence="4" id="KW-0804">Transcription</keyword>
<evidence type="ECO:0000256" key="5">
    <source>
        <dbReference type="ARBA" id="ARBA00023242"/>
    </source>
</evidence>
<sequence>MVSIRRRRLLGLCSGQNSFLAPLSRVLENGHTPENSVENTKPGSVHPLPLNDGYMPKEETISETMNGSPDLSASSPSKEHLLKQFPEVKRRKRHRRKHVENQEPCTMRGVYYKNRKWQAAIKVDKKQIHLGTVGSEEEAARLYDRRPEENWARFAKKISKTTNGQANPDRAPLQLQKTAHSPLDLFVSCVASMDLQAE</sequence>
<reference evidence="7" key="2">
    <citation type="journal article" date="2024" name="Plant">
        <title>Genomic evolution and insights into agronomic trait innovations of Sesamum species.</title>
        <authorList>
            <person name="Miao H."/>
            <person name="Wang L."/>
            <person name="Qu L."/>
            <person name="Liu H."/>
            <person name="Sun Y."/>
            <person name="Le M."/>
            <person name="Wang Q."/>
            <person name="Wei S."/>
            <person name="Zheng Y."/>
            <person name="Lin W."/>
            <person name="Duan Y."/>
            <person name="Cao H."/>
            <person name="Xiong S."/>
            <person name="Wang X."/>
            <person name="Wei L."/>
            <person name="Li C."/>
            <person name="Ma Q."/>
            <person name="Ju M."/>
            <person name="Zhao R."/>
            <person name="Li G."/>
            <person name="Mu C."/>
            <person name="Tian Q."/>
            <person name="Mei H."/>
            <person name="Zhang T."/>
            <person name="Gao T."/>
            <person name="Zhang H."/>
        </authorList>
    </citation>
    <scope>NUCLEOTIDE SEQUENCE</scope>
    <source>
        <strain evidence="7">G01</strain>
    </source>
</reference>